<proteinExistence type="predicted"/>
<protein>
    <submittedName>
        <fullName evidence="1">Uncharacterized protein</fullName>
    </submittedName>
</protein>
<comment type="caution">
    <text evidence="1">The sequence shown here is derived from an EMBL/GenBank/DDBJ whole genome shotgun (WGS) entry which is preliminary data.</text>
</comment>
<evidence type="ECO:0000313" key="2">
    <source>
        <dbReference type="Proteomes" id="UP000807825"/>
    </source>
</evidence>
<evidence type="ECO:0000313" key="1">
    <source>
        <dbReference type="EMBL" id="MBI5250054.1"/>
    </source>
</evidence>
<sequence length="115" mass="13278">MIRARVWFRCAAMHDPVMPTLVKPAVIGWVGKNRNIDLVIERDFTGPELVSRMKGWITIDPKKAVEIFENHGRLKCFDNGDLVVEVEDQRVLESLQRDLEQAFGDQCHLESMKRS</sequence>
<dbReference type="AlphaFoldDB" id="A0A9D6V211"/>
<accession>A0A9D6V211</accession>
<gene>
    <name evidence="1" type="ORF">HY912_11220</name>
</gene>
<organism evidence="1 2">
    <name type="scientific">Desulfomonile tiedjei</name>
    <dbReference type="NCBI Taxonomy" id="2358"/>
    <lineage>
        <taxon>Bacteria</taxon>
        <taxon>Pseudomonadati</taxon>
        <taxon>Thermodesulfobacteriota</taxon>
        <taxon>Desulfomonilia</taxon>
        <taxon>Desulfomonilales</taxon>
        <taxon>Desulfomonilaceae</taxon>
        <taxon>Desulfomonile</taxon>
    </lineage>
</organism>
<dbReference type="EMBL" id="JACRDE010000301">
    <property type="protein sequence ID" value="MBI5250054.1"/>
    <property type="molecule type" value="Genomic_DNA"/>
</dbReference>
<name>A0A9D6V211_9BACT</name>
<reference evidence="1" key="1">
    <citation type="submission" date="2020-07" db="EMBL/GenBank/DDBJ databases">
        <title>Huge and variable diversity of episymbiotic CPR bacteria and DPANN archaea in groundwater ecosystems.</title>
        <authorList>
            <person name="He C.Y."/>
            <person name="Keren R."/>
            <person name="Whittaker M."/>
            <person name="Farag I.F."/>
            <person name="Doudna J."/>
            <person name="Cate J.H.D."/>
            <person name="Banfield J.F."/>
        </authorList>
    </citation>
    <scope>NUCLEOTIDE SEQUENCE</scope>
    <source>
        <strain evidence="1">NC_groundwater_1664_Pr3_B-0.1um_52_9</strain>
    </source>
</reference>
<dbReference type="Proteomes" id="UP000807825">
    <property type="component" value="Unassembled WGS sequence"/>
</dbReference>